<dbReference type="eggNOG" id="COG2165">
    <property type="taxonomic scope" value="Bacteria"/>
</dbReference>
<evidence type="ECO:0000256" key="2">
    <source>
        <dbReference type="SAM" id="Phobius"/>
    </source>
</evidence>
<dbReference type="Pfam" id="PF07596">
    <property type="entry name" value="SBP_bac_10"/>
    <property type="match status" value="1"/>
</dbReference>
<keyword evidence="2" id="KW-0472">Membrane</keyword>
<name>A6DNB1_9BACT</name>
<organism evidence="4 5">
    <name type="scientific">Lentisphaera araneosa HTCC2155</name>
    <dbReference type="NCBI Taxonomy" id="313628"/>
    <lineage>
        <taxon>Bacteria</taxon>
        <taxon>Pseudomonadati</taxon>
        <taxon>Lentisphaerota</taxon>
        <taxon>Lentisphaeria</taxon>
        <taxon>Lentisphaerales</taxon>
        <taxon>Lentisphaeraceae</taxon>
        <taxon>Lentisphaera</taxon>
    </lineage>
</organism>
<evidence type="ECO:0000313" key="4">
    <source>
        <dbReference type="EMBL" id="EDM26859.1"/>
    </source>
</evidence>
<dbReference type="PANTHER" id="PTHR30093">
    <property type="entry name" value="GENERAL SECRETION PATHWAY PROTEIN G"/>
    <property type="match status" value="1"/>
</dbReference>
<evidence type="ECO:0000313" key="5">
    <source>
        <dbReference type="Proteomes" id="UP000004947"/>
    </source>
</evidence>
<evidence type="ECO:0000259" key="3">
    <source>
        <dbReference type="Pfam" id="PF07596"/>
    </source>
</evidence>
<accession>A6DNB1</accession>
<dbReference type="Proteomes" id="UP000004947">
    <property type="component" value="Unassembled WGS sequence"/>
</dbReference>
<sequence length="294" mass="32364">MEKIEIKKVTLVEILVVVAVIAILASLLLPALKKARETARIAVCVSNQKQIGIAMYNYTGDNDGYLIYSSWVVKPDGSDYGGLGIGWDDLLNPYLGGNLNSWDDKLHYLNQKDDERAIPAFICPSDRWGTRSAGSAAQSYAANQRVLGTTNNNWDKAIVYRYEASGDVQNAVEGQAKITDIDGPADCFAITDAPNNRNNNCHQGSTHGRAELRHLWRDNGALQAQINIPWYGVDDQTGGATYDDKENLGALELHLGKLNYLFVDGHVQTMNPYSTIGSGNQQNPRGIWSYDPND</sequence>
<feature type="domain" description="DUF1559" evidence="3">
    <location>
        <begin position="34"/>
        <end position="270"/>
    </location>
</feature>
<proteinExistence type="predicted"/>
<evidence type="ECO:0000256" key="1">
    <source>
        <dbReference type="SAM" id="MobiDB-lite"/>
    </source>
</evidence>
<dbReference type="OrthoDB" id="191085at2"/>
<dbReference type="InterPro" id="IPR011453">
    <property type="entry name" value="DUF1559"/>
</dbReference>
<keyword evidence="2" id="KW-0812">Transmembrane</keyword>
<dbReference type="PANTHER" id="PTHR30093:SF2">
    <property type="entry name" value="TYPE II SECRETION SYSTEM PROTEIN H"/>
    <property type="match status" value="1"/>
</dbReference>
<keyword evidence="2" id="KW-1133">Transmembrane helix</keyword>
<dbReference type="EMBL" id="ABCK01000013">
    <property type="protein sequence ID" value="EDM26859.1"/>
    <property type="molecule type" value="Genomic_DNA"/>
</dbReference>
<dbReference type="RefSeq" id="WP_007279350.1">
    <property type="nucleotide sequence ID" value="NZ_ABCK01000013.1"/>
</dbReference>
<reference evidence="4 5" key="1">
    <citation type="journal article" date="2010" name="J. Bacteriol.">
        <title>Genome sequence of Lentisphaera araneosa HTCC2155T, the type species of the order Lentisphaerales in the phylum Lentisphaerae.</title>
        <authorList>
            <person name="Thrash J.C."/>
            <person name="Cho J.C."/>
            <person name="Vergin K.L."/>
            <person name="Morris R.M."/>
            <person name="Giovannoni S.J."/>
        </authorList>
    </citation>
    <scope>NUCLEOTIDE SEQUENCE [LARGE SCALE GENOMIC DNA]</scope>
    <source>
        <strain evidence="4 5">HTCC2155</strain>
    </source>
</reference>
<dbReference type="STRING" id="313628.LNTAR_06424"/>
<feature type="compositionally biased region" description="Polar residues" evidence="1">
    <location>
        <begin position="274"/>
        <end position="284"/>
    </location>
</feature>
<keyword evidence="5" id="KW-1185">Reference proteome</keyword>
<dbReference type="InterPro" id="IPR045584">
    <property type="entry name" value="Pilin-like"/>
</dbReference>
<dbReference type="Gene3D" id="3.30.700.10">
    <property type="entry name" value="Glycoprotein, Type 4 Pilin"/>
    <property type="match status" value="1"/>
</dbReference>
<dbReference type="SUPFAM" id="SSF54523">
    <property type="entry name" value="Pili subunits"/>
    <property type="match status" value="1"/>
</dbReference>
<protein>
    <recommendedName>
        <fullName evidence="3">DUF1559 domain-containing protein</fullName>
    </recommendedName>
</protein>
<feature type="region of interest" description="Disordered" evidence="1">
    <location>
        <begin position="274"/>
        <end position="294"/>
    </location>
</feature>
<gene>
    <name evidence="4" type="ORF">LNTAR_06424</name>
</gene>
<dbReference type="AlphaFoldDB" id="A6DNB1"/>
<comment type="caution">
    <text evidence="4">The sequence shown here is derived from an EMBL/GenBank/DDBJ whole genome shotgun (WGS) entry which is preliminary data.</text>
</comment>
<feature type="transmembrane region" description="Helical" evidence="2">
    <location>
        <begin position="12"/>
        <end position="32"/>
    </location>
</feature>